<dbReference type="Pfam" id="PF13560">
    <property type="entry name" value="HTH_31"/>
    <property type="match status" value="1"/>
</dbReference>
<dbReference type="InterPro" id="IPR010982">
    <property type="entry name" value="Lambda_DNA-bd_dom_sf"/>
</dbReference>
<accession>A0A7W9DQW9</accession>
<evidence type="ECO:0000259" key="2">
    <source>
        <dbReference type="SMART" id="SM00530"/>
    </source>
</evidence>
<dbReference type="SUPFAM" id="SSF47413">
    <property type="entry name" value="lambda repressor-like DNA-binding domains"/>
    <property type="match status" value="1"/>
</dbReference>
<gene>
    <name evidence="3" type="ORF">BJ981_003188</name>
</gene>
<dbReference type="Gene3D" id="1.10.260.40">
    <property type="entry name" value="lambda repressor-like DNA-binding domains"/>
    <property type="match status" value="1"/>
</dbReference>
<reference evidence="3 4" key="1">
    <citation type="submission" date="2020-08" db="EMBL/GenBank/DDBJ databases">
        <title>Sequencing the genomes of 1000 actinobacteria strains.</title>
        <authorList>
            <person name="Klenk H.-P."/>
        </authorList>
    </citation>
    <scope>NUCLEOTIDE SEQUENCE [LARGE SCALE GENOMIC DNA]</scope>
    <source>
        <strain evidence="3 4">DSM 45790</strain>
    </source>
</reference>
<organism evidence="3 4">
    <name type="scientific">Sphaerisporangium krabiense</name>
    <dbReference type="NCBI Taxonomy" id="763782"/>
    <lineage>
        <taxon>Bacteria</taxon>
        <taxon>Bacillati</taxon>
        <taxon>Actinomycetota</taxon>
        <taxon>Actinomycetes</taxon>
        <taxon>Streptosporangiales</taxon>
        <taxon>Streptosporangiaceae</taxon>
        <taxon>Sphaerisporangium</taxon>
    </lineage>
</organism>
<evidence type="ECO:0000313" key="4">
    <source>
        <dbReference type="Proteomes" id="UP000588112"/>
    </source>
</evidence>
<dbReference type="AlphaFoldDB" id="A0A7W9DQW9"/>
<dbReference type="GO" id="GO:0003677">
    <property type="term" value="F:DNA binding"/>
    <property type="evidence" value="ECO:0007669"/>
    <property type="project" value="InterPro"/>
</dbReference>
<sequence>MTDLSADTPDGNPQLKEMGAFLRAHREARRPQDVGLPHTARRRTPGLRREEVAALSGVGLAWYTWLEQGRVVCSLKVLDSIAHTLGLDHVAYRHLLTLAGLLPSPAAQMPHHELAERTQRMLDLWEHSPALLLDARLDITAWNRAYTAVFSDPALIPENRRNYMWCLLGDPALRDTVVGWEEFARAVLAYFRGQTARRAGDPRTRELYATLRGDFPKFRDWWDCQGIDDLTARAVEVRPAGHVRLDLMLSSFRPVDDPEALVLVQAPRDERDRALIAGLVRERPAAADVPKTVRPGRRDHLAAMPTPP</sequence>
<feature type="domain" description="HTH cro/C1-type" evidence="2">
    <location>
        <begin position="21"/>
        <end position="92"/>
    </location>
</feature>
<comment type="caution">
    <text evidence="3">The sequence shown here is derived from an EMBL/GenBank/DDBJ whole genome shotgun (WGS) entry which is preliminary data.</text>
</comment>
<keyword evidence="4" id="KW-1185">Reference proteome</keyword>
<dbReference type="Pfam" id="PF17765">
    <property type="entry name" value="MLTR_LBD"/>
    <property type="match status" value="1"/>
</dbReference>
<feature type="region of interest" description="Disordered" evidence="1">
    <location>
        <begin position="287"/>
        <end position="308"/>
    </location>
</feature>
<dbReference type="Proteomes" id="UP000588112">
    <property type="component" value="Unassembled WGS sequence"/>
</dbReference>
<dbReference type="CDD" id="cd00093">
    <property type="entry name" value="HTH_XRE"/>
    <property type="match status" value="1"/>
</dbReference>
<dbReference type="EMBL" id="JACHBR010000001">
    <property type="protein sequence ID" value="MBB5627489.1"/>
    <property type="molecule type" value="Genomic_DNA"/>
</dbReference>
<proteinExistence type="predicted"/>
<dbReference type="SMART" id="SM00530">
    <property type="entry name" value="HTH_XRE"/>
    <property type="match status" value="1"/>
</dbReference>
<dbReference type="Gene3D" id="3.30.450.180">
    <property type="match status" value="1"/>
</dbReference>
<dbReference type="InterPro" id="IPR041413">
    <property type="entry name" value="MLTR_LBD"/>
</dbReference>
<evidence type="ECO:0000256" key="1">
    <source>
        <dbReference type="SAM" id="MobiDB-lite"/>
    </source>
</evidence>
<dbReference type="PANTHER" id="PTHR35010:SF2">
    <property type="entry name" value="BLL4672 PROTEIN"/>
    <property type="match status" value="1"/>
</dbReference>
<name>A0A7W9DQW9_9ACTN</name>
<dbReference type="RefSeq" id="WP_184612144.1">
    <property type="nucleotide sequence ID" value="NZ_BOOS01000036.1"/>
</dbReference>
<protein>
    <submittedName>
        <fullName evidence="3">Transcriptional regulator with XRE-family HTH domain</fullName>
    </submittedName>
</protein>
<dbReference type="InterPro" id="IPR001387">
    <property type="entry name" value="Cro/C1-type_HTH"/>
</dbReference>
<dbReference type="PANTHER" id="PTHR35010">
    <property type="entry name" value="BLL4672 PROTEIN-RELATED"/>
    <property type="match status" value="1"/>
</dbReference>
<evidence type="ECO:0000313" key="3">
    <source>
        <dbReference type="EMBL" id="MBB5627489.1"/>
    </source>
</evidence>